<evidence type="ECO:0000313" key="1">
    <source>
        <dbReference type="EMBL" id="KJV36972.1"/>
    </source>
</evidence>
<proteinExistence type="predicted"/>
<dbReference type="Proteomes" id="UP000033651">
    <property type="component" value="Unassembled WGS sequence"/>
</dbReference>
<keyword evidence="2" id="KW-1185">Reference proteome</keyword>
<sequence length="593" mass="66637">MSVTDRLVGFITEEAPSAIAVVGKWGQGKTYFWHQTAGQHAIAAQKTRPNYAYVSLFGINSLADLRIELAQKIRPVEHMKDDTFAALLGTSDQTLTERVKDQGWRKRLRQSATVRGKALADMATGAGVGVPHIGNLGPLYRGWAYSRVKDALICLDDLERRGAGLALKDVLGLVSQLVIERKCSVVVIFNDGAFDEGDKTIWEANREKVFLGEVIYTATPEVCAGYIFKPDPAEGTLHGFAKDAALDLRLTNVRIIERVKLACDQILPALNPDLLDATRRNIARCLALYIYMVAGQGEGAPPPYQGTKSSLMRTVERMYPRPEAAPPDPRQKGWDDLLGRYNFHFHGELDEALIDAVNQGFPDLKTITAAADAYDQSMRTQDLDEEFNRTWRLFHDTFADNGEEIIARMSDSFFRLITTTSPTNADSTIRLMRTLGDDELASRMIDEWIATRSTEERWKELSKRQVEMFNPIKDHAFADAIADAYAAWVKQTRPSFEELLDALRQNQYLQTEDMTILAETPVEDYVSYILQHPGEHLHQTITSVLELYEDDQDPNRAVARGRMRTALEQIAAASPLNKVRVKWKFEISPPDAN</sequence>
<gene>
    <name evidence="1" type="ORF">VI08_01905</name>
</gene>
<dbReference type="EMBL" id="JZRB01000003">
    <property type="protein sequence ID" value="KJV36972.1"/>
    <property type="molecule type" value="Genomic_DNA"/>
</dbReference>
<dbReference type="PATRIC" id="fig|345309.4.peg.2249"/>
<evidence type="ECO:0000313" key="2">
    <source>
        <dbReference type="Proteomes" id="UP000033651"/>
    </source>
</evidence>
<accession>A0A0F3L169</accession>
<reference evidence="1 2" key="1">
    <citation type="submission" date="2015-03" db="EMBL/GenBank/DDBJ databases">
        <title>Draft genome sequence of Luteibacter yeojuensis strain SU11.</title>
        <authorList>
            <person name="Sulaiman J."/>
            <person name="Priya K."/>
            <person name="Chan K.-G."/>
        </authorList>
    </citation>
    <scope>NUCLEOTIDE SEQUENCE [LARGE SCALE GENOMIC DNA]</scope>
    <source>
        <strain evidence="1 2">SU11</strain>
    </source>
</reference>
<dbReference type="OrthoDB" id="88903at2"/>
<dbReference type="RefSeq" id="WP_045827845.1">
    <property type="nucleotide sequence ID" value="NZ_JZRB01000003.1"/>
</dbReference>
<organism evidence="1 2">
    <name type="scientific">Luteibacter yeojuensis</name>
    <dbReference type="NCBI Taxonomy" id="345309"/>
    <lineage>
        <taxon>Bacteria</taxon>
        <taxon>Pseudomonadati</taxon>
        <taxon>Pseudomonadota</taxon>
        <taxon>Gammaproteobacteria</taxon>
        <taxon>Lysobacterales</taxon>
        <taxon>Rhodanobacteraceae</taxon>
        <taxon>Luteibacter</taxon>
    </lineage>
</organism>
<evidence type="ECO:0008006" key="3">
    <source>
        <dbReference type="Google" id="ProtNLM"/>
    </source>
</evidence>
<comment type="caution">
    <text evidence="1">The sequence shown here is derived from an EMBL/GenBank/DDBJ whole genome shotgun (WGS) entry which is preliminary data.</text>
</comment>
<protein>
    <recommendedName>
        <fullName evidence="3">KAP NTPase domain-containing protein</fullName>
    </recommendedName>
</protein>
<dbReference type="AlphaFoldDB" id="A0A0F3L169"/>
<name>A0A0F3L169_9GAMM</name>